<dbReference type="EMBL" id="CVRI01000058">
    <property type="protein sequence ID" value="CRL02611.1"/>
    <property type="molecule type" value="Genomic_DNA"/>
</dbReference>
<reference evidence="2 3" key="1">
    <citation type="submission" date="2015-04" db="EMBL/GenBank/DDBJ databases">
        <authorList>
            <person name="Syromyatnikov M.Y."/>
            <person name="Popov V.N."/>
        </authorList>
    </citation>
    <scope>NUCLEOTIDE SEQUENCE [LARGE SCALE GENOMIC DNA]</scope>
</reference>
<evidence type="ECO:0000256" key="1">
    <source>
        <dbReference type="SAM" id="MobiDB-lite"/>
    </source>
</evidence>
<proteinExistence type="predicted"/>
<name>A0A1J1IQU5_9DIPT</name>
<protein>
    <submittedName>
        <fullName evidence="2">CLUMA_CG015945, isoform A</fullName>
    </submittedName>
</protein>
<sequence>MPNDEKGSFQQQRFSARPENDDCDNMPGFYSNAIVEKIESKLVKLTNTNMYSSNGSLKRFSEPKGFLNLLKFVYEKQSFFPDRSYVEENSDITKISLIKNNEMFKSQVHEFHFMY</sequence>
<accession>A0A1J1IQU5</accession>
<evidence type="ECO:0000313" key="2">
    <source>
        <dbReference type="EMBL" id="CRL02611.1"/>
    </source>
</evidence>
<gene>
    <name evidence="2" type="ORF">CLUMA_CG015945</name>
</gene>
<organism evidence="2 3">
    <name type="scientific">Clunio marinus</name>
    <dbReference type="NCBI Taxonomy" id="568069"/>
    <lineage>
        <taxon>Eukaryota</taxon>
        <taxon>Metazoa</taxon>
        <taxon>Ecdysozoa</taxon>
        <taxon>Arthropoda</taxon>
        <taxon>Hexapoda</taxon>
        <taxon>Insecta</taxon>
        <taxon>Pterygota</taxon>
        <taxon>Neoptera</taxon>
        <taxon>Endopterygota</taxon>
        <taxon>Diptera</taxon>
        <taxon>Nematocera</taxon>
        <taxon>Chironomoidea</taxon>
        <taxon>Chironomidae</taxon>
        <taxon>Clunio</taxon>
    </lineage>
</organism>
<keyword evidence="3" id="KW-1185">Reference proteome</keyword>
<evidence type="ECO:0000313" key="3">
    <source>
        <dbReference type="Proteomes" id="UP000183832"/>
    </source>
</evidence>
<dbReference type="AlphaFoldDB" id="A0A1J1IQU5"/>
<dbReference type="Proteomes" id="UP000183832">
    <property type="component" value="Unassembled WGS sequence"/>
</dbReference>
<feature type="region of interest" description="Disordered" evidence="1">
    <location>
        <begin position="1"/>
        <end position="25"/>
    </location>
</feature>